<evidence type="ECO:0000256" key="5">
    <source>
        <dbReference type="ARBA" id="ARBA00022519"/>
    </source>
</evidence>
<dbReference type="PIRSF" id="PIRSF006291">
    <property type="entry name" value="GspM"/>
    <property type="match status" value="1"/>
</dbReference>
<keyword evidence="5" id="KW-0997">Cell inner membrane</keyword>
<feature type="transmembrane region" description="Helical" evidence="10">
    <location>
        <begin position="20"/>
        <end position="38"/>
    </location>
</feature>
<evidence type="ECO:0000256" key="10">
    <source>
        <dbReference type="SAM" id="Phobius"/>
    </source>
</evidence>
<evidence type="ECO:0000256" key="7">
    <source>
        <dbReference type="ARBA" id="ARBA00022927"/>
    </source>
</evidence>
<keyword evidence="3" id="KW-0813">Transport</keyword>
<evidence type="ECO:0000256" key="9">
    <source>
        <dbReference type="ARBA" id="ARBA00023136"/>
    </source>
</evidence>
<keyword evidence="6 10" id="KW-0812">Transmembrane</keyword>
<comment type="caution">
    <text evidence="11">The sequence shown here is derived from an EMBL/GenBank/DDBJ whole genome shotgun (WGS) entry which is preliminary data.</text>
</comment>
<evidence type="ECO:0000256" key="8">
    <source>
        <dbReference type="ARBA" id="ARBA00022989"/>
    </source>
</evidence>
<comment type="subcellular location">
    <subcellularLocation>
        <location evidence="1">Cell inner membrane</location>
        <topology evidence="1">Single-pass membrane protein</topology>
    </subcellularLocation>
</comment>
<gene>
    <name evidence="11" type="primary">gspM</name>
    <name evidence="11" type="ORF">ACFO3I_01050</name>
</gene>
<proteinExistence type="inferred from homology"/>
<keyword evidence="8 10" id="KW-1133">Transmembrane helix</keyword>
<comment type="similarity">
    <text evidence="2">Belongs to the GSP M family.</text>
</comment>
<dbReference type="Proteomes" id="UP001595962">
    <property type="component" value="Unassembled WGS sequence"/>
</dbReference>
<keyword evidence="7" id="KW-0653">Protein transport</keyword>
<keyword evidence="9 10" id="KW-0472">Membrane</keyword>
<evidence type="ECO:0000256" key="1">
    <source>
        <dbReference type="ARBA" id="ARBA00004377"/>
    </source>
</evidence>
<evidence type="ECO:0000256" key="6">
    <source>
        <dbReference type="ARBA" id="ARBA00022692"/>
    </source>
</evidence>
<protein>
    <submittedName>
        <fullName evidence="11">Type II secretion system protein GspM</fullName>
    </submittedName>
</protein>
<evidence type="ECO:0000313" key="12">
    <source>
        <dbReference type="Proteomes" id="UP001595962"/>
    </source>
</evidence>
<evidence type="ECO:0000256" key="4">
    <source>
        <dbReference type="ARBA" id="ARBA00022475"/>
    </source>
</evidence>
<accession>A0ABV9JGP0</accession>
<evidence type="ECO:0000313" key="11">
    <source>
        <dbReference type="EMBL" id="MFC4653601.1"/>
    </source>
</evidence>
<dbReference type="InterPro" id="IPR007690">
    <property type="entry name" value="T2SS_GspM"/>
</dbReference>
<dbReference type="Gene3D" id="3.30.1360.100">
    <property type="entry name" value="General secretion pathway protein M, EpsM"/>
    <property type="match status" value="1"/>
</dbReference>
<dbReference type="InterPro" id="IPR023229">
    <property type="entry name" value="T2SS_M_periplasmic_sf"/>
</dbReference>
<name>A0ABV9JGP0_9GAMM</name>
<evidence type="ECO:0000256" key="2">
    <source>
        <dbReference type="ARBA" id="ARBA00010637"/>
    </source>
</evidence>
<dbReference type="Pfam" id="PF04612">
    <property type="entry name" value="T2SSM"/>
    <property type="match status" value="1"/>
</dbReference>
<evidence type="ECO:0000256" key="3">
    <source>
        <dbReference type="ARBA" id="ARBA00022448"/>
    </source>
</evidence>
<organism evidence="11 12">
    <name type="scientific">Rheinheimera marina</name>
    <dbReference type="NCBI Taxonomy" id="1774958"/>
    <lineage>
        <taxon>Bacteria</taxon>
        <taxon>Pseudomonadati</taxon>
        <taxon>Pseudomonadota</taxon>
        <taxon>Gammaproteobacteria</taxon>
        <taxon>Chromatiales</taxon>
        <taxon>Chromatiaceae</taxon>
        <taxon>Rheinheimera</taxon>
    </lineage>
</organism>
<sequence length="153" mass="17315">MTKQQLLARWSGLQRREQQLLMTAAVVVVIAIFYYGLWQPLHQSLAQQKADLAGVQLQLNQVQSFPVAAAQSGPTVSLTDLISSSARKHNIQVSRMQPQNDQMQVMLNDLSFDQLLGWLHELQYQHKVSIVQLDLTKADQVGLVRVRRLVVES</sequence>
<keyword evidence="12" id="KW-1185">Reference proteome</keyword>
<dbReference type="EMBL" id="JBHSGB010000001">
    <property type="protein sequence ID" value="MFC4653601.1"/>
    <property type="molecule type" value="Genomic_DNA"/>
</dbReference>
<keyword evidence="4" id="KW-1003">Cell membrane</keyword>
<dbReference type="RefSeq" id="WP_377331012.1">
    <property type="nucleotide sequence ID" value="NZ_JBHSGB010000001.1"/>
</dbReference>
<dbReference type="SUPFAM" id="SSF103054">
    <property type="entry name" value="General secretion pathway protein M, EpsM"/>
    <property type="match status" value="1"/>
</dbReference>
<reference evidence="12" key="1">
    <citation type="journal article" date="2019" name="Int. J. Syst. Evol. Microbiol.">
        <title>The Global Catalogue of Microorganisms (GCM) 10K type strain sequencing project: providing services to taxonomists for standard genome sequencing and annotation.</title>
        <authorList>
            <consortium name="The Broad Institute Genomics Platform"/>
            <consortium name="The Broad Institute Genome Sequencing Center for Infectious Disease"/>
            <person name="Wu L."/>
            <person name="Ma J."/>
        </authorList>
    </citation>
    <scope>NUCLEOTIDE SEQUENCE [LARGE SCALE GENOMIC DNA]</scope>
    <source>
        <strain evidence="12">DT28</strain>
    </source>
</reference>